<keyword evidence="2" id="KW-1185">Reference proteome</keyword>
<organism evidence="1 2">
    <name type="scientific">Oopsacas minuta</name>
    <dbReference type="NCBI Taxonomy" id="111878"/>
    <lineage>
        <taxon>Eukaryota</taxon>
        <taxon>Metazoa</taxon>
        <taxon>Porifera</taxon>
        <taxon>Hexactinellida</taxon>
        <taxon>Hexasterophora</taxon>
        <taxon>Lyssacinosida</taxon>
        <taxon>Leucopsacidae</taxon>
        <taxon>Oopsacas</taxon>
    </lineage>
</organism>
<dbReference type="AlphaFoldDB" id="A0AAV7JZZ5"/>
<dbReference type="Proteomes" id="UP001165289">
    <property type="component" value="Unassembled WGS sequence"/>
</dbReference>
<dbReference type="EMBL" id="JAKMXF010000233">
    <property type="protein sequence ID" value="KAI6654039.1"/>
    <property type="molecule type" value="Genomic_DNA"/>
</dbReference>
<protein>
    <submittedName>
        <fullName evidence="1">Uncharacterized protein</fullName>
    </submittedName>
</protein>
<gene>
    <name evidence="1" type="ORF">LOD99_2886</name>
</gene>
<proteinExistence type="predicted"/>
<sequence>MLPFKPTSSHCLPPLDITMPYLPTHGHDENTINLIRNWIRSRPNLSQKKQFTPRFASEITIPVYKQLKRHCHAKIEETNIQIIALKRDMHTISRELWCLKKEEIDCNLAKINEITSAISHPKIIKGIRQRIHKSNSKRAKFGRLHPQNVGIIGNERTIEAESKLHESHDKSLSDEERKIEEIHNLLSGMVKLRNMRNIKSVETESYDSSTFDEKVKEFKVKLAAQKELFRPDMT</sequence>
<comment type="caution">
    <text evidence="1">The sequence shown here is derived from an EMBL/GenBank/DDBJ whole genome shotgun (WGS) entry which is preliminary data.</text>
</comment>
<reference evidence="1 2" key="1">
    <citation type="journal article" date="2023" name="BMC Biol.">
        <title>The compact genome of the sponge Oopsacas minuta (Hexactinellida) is lacking key metazoan core genes.</title>
        <authorList>
            <person name="Santini S."/>
            <person name="Schenkelaars Q."/>
            <person name="Jourda C."/>
            <person name="Duchesne M."/>
            <person name="Belahbib H."/>
            <person name="Rocher C."/>
            <person name="Selva M."/>
            <person name="Riesgo A."/>
            <person name="Vervoort M."/>
            <person name="Leys S.P."/>
            <person name="Kodjabachian L."/>
            <person name="Le Bivic A."/>
            <person name="Borchiellini C."/>
            <person name="Claverie J.M."/>
            <person name="Renard E."/>
        </authorList>
    </citation>
    <scope>NUCLEOTIDE SEQUENCE [LARGE SCALE GENOMIC DNA]</scope>
    <source>
        <strain evidence="1">SPO-2</strain>
    </source>
</reference>
<accession>A0AAV7JZZ5</accession>
<evidence type="ECO:0000313" key="2">
    <source>
        <dbReference type="Proteomes" id="UP001165289"/>
    </source>
</evidence>
<name>A0AAV7JZZ5_9METZ</name>
<evidence type="ECO:0000313" key="1">
    <source>
        <dbReference type="EMBL" id="KAI6654039.1"/>
    </source>
</evidence>